<evidence type="ECO:0008006" key="12">
    <source>
        <dbReference type="Google" id="ProtNLM"/>
    </source>
</evidence>
<sequence length="290" mass="32355">LIIGSFLNVVVLRYGTKSANKKRSFCFSCGKTLRFFELIPVASFFIQKGRCRGCFSSISWQYPIVELLTGTVFASIVYHNLQPVYDYSATTYLLPLFASLSWWFVVGCQLLVWSFLIAIAVYDLRHKIIPNKLVYSASFVSFLLFLFSYFMFHTPSLLDFLGGPLLALPFALIWLFSRGRAMGLGDAKLILLFSWFIGFSGALSAVLIGFWMGAGVALFGIALKAVASITTQPTSVRAKRRHILFPGLRSVVRNLTMKSELPLAPFLIVGLFIVYVWGVDVTGLGVLLHL</sequence>
<feature type="domain" description="Prepilin type IV endopeptidase peptidase" evidence="8">
    <location>
        <begin position="111"/>
        <end position="217"/>
    </location>
</feature>
<dbReference type="GO" id="GO:0004190">
    <property type="term" value="F:aspartic-type endopeptidase activity"/>
    <property type="evidence" value="ECO:0007669"/>
    <property type="project" value="InterPro"/>
</dbReference>
<feature type="transmembrane region" description="Helical" evidence="7">
    <location>
        <begin position="133"/>
        <end position="152"/>
    </location>
</feature>
<comment type="similarity">
    <text evidence="2">Belongs to the peptidase A24 family.</text>
</comment>
<evidence type="ECO:0000256" key="6">
    <source>
        <dbReference type="ARBA" id="ARBA00023136"/>
    </source>
</evidence>
<organism evidence="10 11">
    <name type="scientific">Candidatus Taylorbacteria bacterium CG11_big_fil_rev_8_21_14_0_20_46_11</name>
    <dbReference type="NCBI Taxonomy" id="1975025"/>
    <lineage>
        <taxon>Bacteria</taxon>
        <taxon>Candidatus Tayloriibacteriota</taxon>
    </lineage>
</organism>
<gene>
    <name evidence="10" type="ORF">COV91_01585</name>
</gene>
<dbReference type="InterPro" id="IPR010627">
    <property type="entry name" value="Prepilin_pept_A24_N"/>
</dbReference>
<evidence type="ECO:0000313" key="10">
    <source>
        <dbReference type="EMBL" id="PIQ68940.1"/>
    </source>
</evidence>
<dbReference type="GO" id="GO:0006465">
    <property type="term" value="P:signal peptide processing"/>
    <property type="evidence" value="ECO:0007669"/>
    <property type="project" value="TreeGrafter"/>
</dbReference>
<keyword evidence="5 7" id="KW-1133">Transmembrane helix</keyword>
<dbReference type="InterPro" id="IPR000045">
    <property type="entry name" value="Prepilin_IV_endopep_pep"/>
</dbReference>
<dbReference type="PANTHER" id="PTHR30487:SF0">
    <property type="entry name" value="PREPILIN LEADER PEPTIDASE_N-METHYLTRANSFERASE-RELATED"/>
    <property type="match status" value="1"/>
</dbReference>
<feature type="transmembrane region" description="Helical" evidence="7">
    <location>
        <begin position="158"/>
        <end position="177"/>
    </location>
</feature>
<dbReference type="Proteomes" id="UP000229342">
    <property type="component" value="Unassembled WGS sequence"/>
</dbReference>
<feature type="transmembrane region" description="Helical" evidence="7">
    <location>
        <begin position="189"/>
        <end position="212"/>
    </location>
</feature>
<dbReference type="AlphaFoldDB" id="A0A2H0KCE8"/>
<dbReference type="Pfam" id="PF01478">
    <property type="entry name" value="Peptidase_A24"/>
    <property type="match status" value="1"/>
</dbReference>
<evidence type="ECO:0000256" key="4">
    <source>
        <dbReference type="ARBA" id="ARBA00022692"/>
    </source>
</evidence>
<dbReference type="EMBL" id="PCVG01000018">
    <property type="protein sequence ID" value="PIQ68940.1"/>
    <property type="molecule type" value="Genomic_DNA"/>
</dbReference>
<evidence type="ECO:0000256" key="1">
    <source>
        <dbReference type="ARBA" id="ARBA00004651"/>
    </source>
</evidence>
<evidence type="ECO:0000313" key="11">
    <source>
        <dbReference type="Proteomes" id="UP000229342"/>
    </source>
</evidence>
<keyword evidence="4 7" id="KW-0812">Transmembrane</keyword>
<dbReference type="Pfam" id="PF06750">
    <property type="entry name" value="A24_N_bact"/>
    <property type="match status" value="1"/>
</dbReference>
<comment type="subcellular location">
    <subcellularLocation>
        <location evidence="1">Cell membrane</location>
        <topology evidence="1">Multi-pass membrane protein</topology>
    </subcellularLocation>
</comment>
<evidence type="ECO:0000256" key="7">
    <source>
        <dbReference type="SAM" id="Phobius"/>
    </source>
</evidence>
<feature type="domain" description="Prepilin peptidase A24 N-terminal" evidence="9">
    <location>
        <begin position="1"/>
        <end position="79"/>
    </location>
</feature>
<feature type="non-terminal residue" evidence="10">
    <location>
        <position position="1"/>
    </location>
</feature>
<evidence type="ECO:0000256" key="2">
    <source>
        <dbReference type="ARBA" id="ARBA00005801"/>
    </source>
</evidence>
<accession>A0A2H0KCE8</accession>
<feature type="transmembrane region" description="Helical" evidence="7">
    <location>
        <begin position="101"/>
        <end position="121"/>
    </location>
</feature>
<dbReference type="Gene3D" id="1.20.120.1220">
    <property type="match status" value="1"/>
</dbReference>
<dbReference type="InterPro" id="IPR050882">
    <property type="entry name" value="Prepilin_peptidase/N-MTase"/>
</dbReference>
<comment type="caution">
    <text evidence="10">The sequence shown here is derived from an EMBL/GenBank/DDBJ whole genome shotgun (WGS) entry which is preliminary data.</text>
</comment>
<dbReference type="PANTHER" id="PTHR30487">
    <property type="entry name" value="TYPE 4 PREPILIN-LIKE PROTEINS LEADER PEPTIDE-PROCESSING ENZYME"/>
    <property type="match status" value="1"/>
</dbReference>
<protein>
    <recommendedName>
        <fullName evidence="12">Prepilin peptidase</fullName>
    </recommendedName>
</protein>
<keyword evidence="3" id="KW-1003">Cell membrane</keyword>
<name>A0A2H0KCE8_9BACT</name>
<evidence type="ECO:0000259" key="9">
    <source>
        <dbReference type="Pfam" id="PF06750"/>
    </source>
</evidence>
<feature type="transmembrane region" description="Helical" evidence="7">
    <location>
        <begin position="60"/>
        <end position="81"/>
    </location>
</feature>
<proteinExistence type="inferred from homology"/>
<reference evidence="10 11" key="1">
    <citation type="submission" date="2017-09" db="EMBL/GenBank/DDBJ databases">
        <title>Depth-based differentiation of microbial function through sediment-hosted aquifers and enrichment of novel symbionts in the deep terrestrial subsurface.</title>
        <authorList>
            <person name="Probst A.J."/>
            <person name="Ladd B."/>
            <person name="Jarett J.K."/>
            <person name="Geller-Mcgrath D.E."/>
            <person name="Sieber C.M."/>
            <person name="Emerson J.B."/>
            <person name="Anantharaman K."/>
            <person name="Thomas B.C."/>
            <person name="Malmstrom R."/>
            <person name="Stieglmeier M."/>
            <person name="Klingl A."/>
            <person name="Woyke T."/>
            <person name="Ryan C.M."/>
            <person name="Banfield J.F."/>
        </authorList>
    </citation>
    <scope>NUCLEOTIDE SEQUENCE [LARGE SCALE GENOMIC DNA]</scope>
    <source>
        <strain evidence="10">CG11_big_fil_rev_8_21_14_0_20_46_11</strain>
    </source>
</reference>
<dbReference type="GO" id="GO:0005886">
    <property type="term" value="C:plasma membrane"/>
    <property type="evidence" value="ECO:0007669"/>
    <property type="project" value="UniProtKB-SubCell"/>
</dbReference>
<feature type="transmembrane region" description="Helical" evidence="7">
    <location>
        <begin position="263"/>
        <end position="288"/>
    </location>
</feature>
<evidence type="ECO:0000256" key="3">
    <source>
        <dbReference type="ARBA" id="ARBA00022475"/>
    </source>
</evidence>
<evidence type="ECO:0000259" key="8">
    <source>
        <dbReference type="Pfam" id="PF01478"/>
    </source>
</evidence>
<keyword evidence="6 7" id="KW-0472">Membrane</keyword>
<evidence type="ECO:0000256" key="5">
    <source>
        <dbReference type="ARBA" id="ARBA00022989"/>
    </source>
</evidence>